<name>A0A5C8NNE7_9ACTN</name>
<feature type="transmembrane region" description="Helical" evidence="1">
    <location>
        <begin position="29"/>
        <end position="50"/>
    </location>
</feature>
<evidence type="ECO:0000313" key="2">
    <source>
        <dbReference type="EMBL" id="TXL63279.1"/>
    </source>
</evidence>
<gene>
    <name evidence="2" type="ORF">FHP06_03370</name>
</gene>
<dbReference type="OrthoDB" id="5243487at2"/>
<sequence>MNGPTSMLHDPPPDAVTERAPFVILRRTSLYVVLTIAAFLLALGFAWFAYDRSEPLFWVPVAVLGGLGLLTLPGVRDSRTPLFVADDHGVRMRHRESWIGLLWNEMAEIVVEPRTGRHDPRVKVVSLDGLHIYSAPVGLSTNVSVDEAEAALASRRPPAAY</sequence>
<proteinExistence type="predicted"/>
<keyword evidence="1" id="KW-0812">Transmembrane</keyword>
<dbReference type="AlphaFoldDB" id="A0A5C8NNE7"/>
<evidence type="ECO:0008006" key="4">
    <source>
        <dbReference type="Google" id="ProtNLM"/>
    </source>
</evidence>
<keyword evidence="1" id="KW-0472">Membrane</keyword>
<dbReference type="Proteomes" id="UP000321571">
    <property type="component" value="Unassembled WGS sequence"/>
</dbReference>
<accession>A0A5C8NNE7</accession>
<protein>
    <recommendedName>
        <fullName evidence="4">PH domain-containing protein</fullName>
    </recommendedName>
</protein>
<feature type="transmembrane region" description="Helical" evidence="1">
    <location>
        <begin position="56"/>
        <end position="75"/>
    </location>
</feature>
<organism evidence="2 3">
    <name type="scientific">Aeromicrobium terrae</name>
    <dbReference type="NCBI Taxonomy" id="2498846"/>
    <lineage>
        <taxon>Bacteria</taxon>
        <taxon>Bacillati</taxon>
        <taxon>Actinomycetota</taxon>
        <taxon>Actinomycetes</taxon>
        <taxon>Propionibacteriales</taxon>
        <taxon>Nocardioidaceae</taxon>
        <taxon>Aeromicrobium</taxon>
    </lineage>
</organism>
<reference evidence="2 3" key="1">
    <citation type="submission" date="2019-06" db="EMBL/GenBank/DDBJ databases">
        <title>Aeromicrobium sp. nov., isolated from a maize field.</title>
        <authorList>
            <person name="Lin S.-Y."/>
            <person name="Tsai C.-F."/>
            <person name="Young C.-C."/>
        </authorList>
    </citation>
    <scope>NUCLEOTIDE SEQUENCE [LARGE SCALE GENOMIC DNA]</scope>
    <source>
        <strain evidence="2 3">CC-CFT486</strain>
    </source>
</reference>
<dbReference type="EMBL" id="VDUX01000001">
    <property type="protein sequence ID" value="TXL63279.1"/>
    <property type="molecule type" value="Genomic_DNA"/>
</dbReference>
<evidence type="ECO:0000256" key="1">
    <source>
        <dbReference type="SAM" id="Phobius"/>
    </source>
</evidence>
<evidence type="ECO:0000313" key="3">
    <source>
        <dbReference type="Proteomes" id="UP000321571"/>
    </source>
</evidence>
<keyword evidence="1" id="KW-1133">Transmembrane helix</keyword>
<keyword evidence="3" id="KW-1185">Reference proteome</keyword>
<comment type="caution">
    <text evidence="2">The sequence shown here is derived from an EMBL/GenBank/DDBJ whole genome shotgun (WGS) entry which is preliminary data.</text>
</comment>
<dbReference type="RefSeq" id="WP_147683744.1">
    <property type="nucleotide sequence ID" value="NZ_VDUX01000001.1"/>
</dbReference>